<gene>
    <name evidence="5" type="ORF">CYME_CMT181C</name>
</gene>
<keyword evidence="4" id="KW-0460">Magnesium</keyword>
<protein>
    <submittedName>
        <fullName evidence="5">Similar to ADP-ribosylation factor</fullName>
    </submittedName>
</protein>
<dbReference type="PROSITE" id="PS51417">
    <property type="entry name" value="ARF"/>
    <property type="match status" value="1"/>
</dbReference>
<dbReference type="GO" id="GO:0043001">
    <property type="term" value="P:Golgi to plasma membrane protein transport"/>
    <property type="evidence" value="ECO:0007669"/>
    <property type="project" value="TreeGrafter"/>
</dbReference>
<proteinExistence type="predicted"/>
<dbReference type="Pfam" id="PF00025">
    <property type="entry name" value="Arf"/>
    <property type="match status" value="1"/>
</dbReference>
<dbReference type="EMBL" id="AP006502">
    <property type="protein sequence ID" value="BAM83174.1"/>
    <property type="molecule type" value="Genomic_DNA"/>
</dbReference>
<name>M1VCF0_CYAM1</name>
<dbReference type="GO" id="GO:0034067">
    <property type="term" value="P:protein localization to Golgi apparatus"/>
    <property type="evidence" value="ECO:0007669"/>
    <property type="project" value="TreeGrafter"/>
</dbReference>
<dbReference type="PANTHER" id="PTHR45909:SF1">
    <property type="entry name" value="ADP-RIBOSYLATION FACTOR-RELATED PROTEIN 1"/>
    <property type="match status" value="1"/>
</dbReference>
<evidence type="ECO:0000256" key="3">
    <source>
        <dbReference type="PIRSR" id="PIRSR606689-1"/>
    </source>
</evidence>
<dbReference type="GO" id="GO:0005794">
    <property type="term" value="C:Golgi apparatus"/>
    <property type="evidence" value="ECO:0007669"/>
    <property type="project" value="TreeGrafter"/>
</dbReference>
<reference evidence="5 6" key="2">
    <citation type="journal article" date="2007" name="BMC Biol.">
        <title>A 100%-complete sequence reveals unusually simple genomic features in the hot-spring red alga Cyanidioschyzon merolae.</title>
        <authorList>
            <person name="Nozaki H."/>
            <person name="Takano H."/>
            <person name="Misumi O."/>
            <person name="Terasawa K."/>
            <person name="Matsuzaki M."/>
            <person name="Maruyama S."/>
            <person name="Nishida K."/>
            <person name="Yagisawa F."/>
            <person name="Yoshida Y."/>
            <person name="Fujiwara T."/>
            <person name="Takio S."/>
            <person name="Tamura K."/>
            <person name="Chung S.J."/>
            <person name="Nakamura S."/>
            <person name="Kuroiwa H."/>
            <person name="Tanaka K."/>
            <person name="Sato N."/>
            <person name="Kuroiwa T."/>
        </authorList>
    </citation>
    <scope>NUCLEOTIDE SEQUENCE [LARGE SCALE GENOMIC DNA]</scope>
    <source>
        <strain evidence="5 6">10D</strain>
    </source>
</reference>
<dbReference type="Gene3D" id="3.40.50.300">
    <property type="entry name" value="P-loop containing nucleotide triphosphate hydrolases"/>
    <property type="match status" value="1"/>
</dbReference>
<reference evidence="5 6" key="1">
    <citation type="journal article" date="2004" name="Nature">
        <title>Genome sequence of the ultrasmall unicellular red alga Cyanidioschyzon merolae 10D.</title>
        <authorList>
            <person name="Matsuzaki M."/>
            <person name="Misumi O."/>
            <person name="Shin-i T."/>
            <person name="Maruyama S."/>
            <person name="Takahara M."/>
            <person name="Miyagishima S."/>
            <person name="Mori T."/>
            <person name="Nishida K."/>
            <person name="Yagisawa F."/>
            <person name="Nishida K."/>
            <person name="Yoshida Y."/>
            <person name="Nishimura Y."/>
            <person name="Nakao S."/>
            <person name="Kobayashi T."/>
            <person name="Momoyama Y."/>
            <person name="Higashiyama T."/>
            <person name="Minoda A."/>
            <person name="Sano M."/>
            <person name="Nomoto H."/>
            <person name="Oishi K."/>
            <person name="Hayashi H."/>
            <person name="Ohta F."/>
            <person name="Nishizaka S."/>
            <person name="Haga S."/>
            <person name="Miura S."/>
            <person name="Morishita T."/>
            <person name="Kabeya Y."/>
            <person name="Terasawa K."/>
            <person name="Suzuki Y."/>
            <person name="Ishii Y."/>
            <person name="Asakawa S."/>
            <person name="Takano H."/>
            <person name="Ohta N."/>
            <person name="Kuroiwa H."/>
            <person name="Tanaka K."/>
            <person name="Shimizu N."/>
            <person name="Sugano S."/>
            <person name="Sato N."/>
            <person name="Nozaki H."/>
            <person name="Ogasawara N."/>
            <person name="Kohara Y."/>
            <person name="Kuroiwa T."/>
        </authorList>
    </citation>
    <scope>NUCLEOTIDE SEQUENCE [LARGE SCALE GENOMIC DNA]</scope>
    <source>
        <strain evidence="5 6">10D</strain>
    </source>
</reference>
<dbReference type="InterPro" id="IPR006689">
    <property type="entry name" value="Small_GTPase_ARF/SAR"/>
</dbReference>
<feature type="binding site" evidence="3">
    <location>
        <position position="111"/>
    </location>
    <ligand>
        <name>GTP</name>
        <dbReference type="ChEBI" id="CHEBI:37565"/>
    </ligand>
</feature>
<dbReference type="STRING" id="280699.M1VCF0"/>
<evidence type="ECO:0000313" key="6">
    <source>
        <dbReference type="Proteomes" id="UP000007014"/>
    </source>
</evidence>
<dbReference type="Gramene" id="CMT181CT">
    <property type="protein sequence ID" value="CMT181CT"/>
    <property type="gene ID" value="CMT181C"/>
</dbReference>
<dbReference type="PANTHER" id="PTHR45909">
    <property type="entry name" value="ADP-RIBOSYLATION FACTOR-RELATED PROTEIN 1"/>
    <property type="match status" value="1"/>
</dbReference>
<keyword evidence="1 3" id="KW-0547">Nucleotide-binding</keyword>
<evidence type="ECO:0000256" key="1">
    <source>
        <dbReference type="ARBA" id="ARBA00022741"/>
    </source>
</evidence>
<organism evidence="5 6">
    <name type="scientific">Cyanidioschyzon merolae (strain NIES-3377 / 10D)</name>
    <name type="common">Unicellular red alga</name>
    <dbReference type="NCBI Taxonomy" id="280699"/>
    <lineage>
        <taxon>Eukaryota</taxon>
        <taxon>Rhodophyta</taxon>
        <taxon>Bangiophyceae</taxon>
        <taxon>Cyanidiales</taxon>
        <taxon>Cyanidiaceae</taxon>
        <taxon>Cyanidioschyzon</taxon>
    </lineage>
</organism>
<dbReference type="AlphaFoldDB" id="M1VCF0"/>
<evidence type="ECO:0000256" key="2">
    <source>
        <dbReference type="ARBA" id="ARBA00023134"/>
    </source>
</evidence>
<keyword evidence="2 3" id="KW-0342">GTP-binding</keyword>
<dbReference type="Proteomes" id="UP000007014">
    <property type="component" value="Chromosome 20"/>
</dbReference>
<dbReference type="RefSeq" id="XP_005539210.1">
    <property type="nucleotide sequence ID" value="XM_005539153.1"/>
</dbReference>
<feature type="binding site" evidence="4">
    <location>
        <position position="85"/>
    </location>
    <ligand>
        <name>Mg(2+)</name>
        <dbReference type="ChEBI" id="CHEBI:18420"/>
    </ligand>
</feature>
<dbReference type="GO" id="GO:0005525">
    <property type="term" value="F:GTP binding"/>
    <property type="evidence" value="ECO:0007669"/>
    <property type="project" value="UniProtKB-KW"/>
</dbReference>
<sequence>MFGLLSSLANTFWVERHPPYRVVFLGLKGSGKSTLVRAIRKRLAGEVPSSNAHPVAAVAQRWVAEPVHPDSNGSVDGQRERYIPTVGLDRFSVTSAANGPEVTWVLLDLGGDASFRFLWGRYLQQADAVVWVIDGSDATRIEECIAALQETCEHLAPSAAASVAEAGCSRHGIADAGSKHSQPSPKRPLILVINRLHGGQFEDAAPHWEEALTRLIEGVTKKGAVGPVALQHVDALTGYGVHCVVEWLLANRPTLPSA</sequence>
<evidence type="ECO:0000256" key="4">
    <source>
        <dbReference type="PIRSR" id="PIRSR606689-2"/>
    </source>
</evidence>
<dbReference type="HOGENOM" id="CLU_1079099_0_0_1"/>
<dbReference type="KEGG" id="cme:CYME_CMT181C"/>
<keyword evidence="4" id="KW-0479">Metal-binding</keyword>
<dbReference type="InterPro" id="IPR024156">
    <property type="entry name" value="Small_GTPase_ARF"/>
</dbReference>
<accession>M1VCF0</accession>
<evidence type="ECO:0000313" key="5">
    <source>
        <dbReference type="EMBL" id="BAM83174.1"/>
    </source>
</evidence>
<dbReference type="OrthoDB" id="14717at2759"/>
<dbReference type="GeneID" id="16997694"/>
<dbReference type="SUPFAM" id="SSF52540">
    <property type="entry name" value="P-loop containing nucleoside triphosphate hydrolases"/>
    <property type="match status" value="1"/>
</dbReference>
<dbReference type="GO" id="GO:0046872">
    <property type="term" value="F:metal ion binding"/>
    <property type="evidence" value="ECO:0007669"/>
    <property type="project" value="UniProtKB-KW"/>
</dbReference>
<dbReference type="GO" id="GO:0003924">
    <property type="term" value="F:GTPase activity"/>
    <property type="evidence" value="ECO:0007669"/>
    <property type="project" value="InterPro"/>
</dbReference>
<keyword evidence="6" id="KW-1185">Reference proteome</keyword>
<dbReference type="GO" id="GO:0006886">
    <property type="term" value="P:intracellular protein transport"/>
    <property type="evidence" value="ECO:0007669"/>
    <property type="project" value="TreeGrafter"/>
</dbReference>
<dbReference type="InterPro" id="IPR027417">
    <property type="entry name" value="P-loop_NTPase"/>
</dbReference>